<protein>
    <submittedName>
        <fullName evidence="2">Uncharacterized protein</fullName>
    </submittedName>
</protein>
<reference evidence="2" key="1">
    <citation type="journal article" date="2020" name="bioRxiv">
        <title>Chromosome-level reference genome of the European wasp spider Argiope bruennichi: a resource for studies on range expansion and evolutionary adaptation.</title>
        <authorList>
            <person name="Sheffer M.M."/>
            <person name="Hoppe A."/>
            <person name="Krehenwinkel H."/>
            <person name="Uhl G."/>
            <person name="Kuss A.W."/>
            <person name="Jensen L."/>
            <person name="Jensen C."/>
            <person name="Gillespie R.G."/>
            <person name="Hoff K.J."/>
            <person name="Prost S."/>
        </authorList>
    </citation>
    <scope>NUCLEOTIDE SEQUENCE</scope>
</reference>
<dbReference type="EMBL" id="JABXBU010000015">
    <property type="protein sequence ID" value="KAF8786103.1"/>
    <property type="molecule type" value="Genomic_DNA"/>
</dbReference>
<name>A0A8T0FAY5_ARGBR</name>
<sequence length="107" mass="11582">METPFLRCHDFLILPQLLFCAMFTLVASHPNARLPVVPLVGRIPVLAERGRDSNYAASLGGAPVGLYQRDEGDFGYRPEVLGASLGNAKVGIYGKTNDRLPRSLAGK</sequence>
<reference evidence="2" key="2">
    <citation type="submission" date="2020-06" db="EMBL/GenBank/DDBJ databases">
        <authorList>
            <person name="Sheffer M."/>
        </authorList>
    </citation>
    <scope>NUCLEOTIDE SEQUENCE</scope>
</reference>
<feature type="signal peptide" evidence="1">
    <location>
        <begin position="1"/>
        <end position="28"/>
    </location>
</feature>
<organism evidence="2 3">
    <name type="scientific">Argiope bruennichi</name>
    <name type="common">Wasp spider</name>
    <name type="synonym">Aranea bruennichi</name>
    <dbReference type="NCBI Taxonomy" id="94029"/>
    <lineage>
        <taxon>Eukaryota</taxon>
        <taxon>Metazoa</taxon>
        <taxon>Ecdysozoa</taxon>
        <taxon>Arthropoda</taxon>
        <taxon>Chelicerata</taxon>
        <taxon>Arachnida</taxon>
        <taxon>Araneae</taxon>
        <taxon>Araneomorphae</taxon>
        <taxon>Entelegynae</taxon>
        <taxon>Araneoidea</taxon>
        <taxon>Araneidae</taxon>
        <taxon>Argiope</taxon>
    </lineage>
</organism>
<comment type="caution">
    <text evidence="2">The sequence shown here is derived from an EMBL/GenBank/DDBJ whole genome shotgun (WGS) entry which is preliminary data.</text>
</comment>
<keyword evidence="3" id="KW-1185">Reference proteome</keyword>
<gene>
    <name evidence="2" type="ORF">HNY73_007866</name>
</gene>
<evidence type="ECO:0000256" key="1">
    <source>
        <dbReference type="SAM" id="SignalP"/>
    </source>
</evidence>
<evidence type="ECO:0000313" key="3">
    <source>
        <dbReference type="Proteomes" id="UP000807504"/>
    </source>
</evidence>
<evidence type="ECO:0000313" key="2">
    <source>
        <dbReference type="EMBL" id="KAF8786103.1"/>
    </source>
</evidence>
<accession>A0A8T0FAY5</accession>
<dbReference type="Proteomes" id="UP000807504">
    <property type="component" value="Unassembled WGS sequence"/>
</dbReference>
<proteinExistence type="predicted"/>
<keyword evidence="1" id="KW-0732">Signal</keyword>
<dbReference type="AlphaFoldDB" id="A0A8T0FAY5"/>
<feature type="chain" id="PRO_5035885684" evidence="1">
    <location>
        <begin position="29"/>
        <end position="107"/>
    </location>
</feature>